<sequence length="593" mass="62840">MNKHLLKNTLYIAIAAAIAGCGSKDEGYNSNFSSAHKVELPSEPIVTSFTEETGPQTIDLLQGATINGEDARTSGDLIYVVDTTFGETTPRYRTRQPNTNSTAAHAISPFTVKDNSLVIDTDLFSEFLSTCDNTDVWGNTDADGNNVADGILDNPPSVTYSMTYTVDNGFEDTPGASKPSRTVNFTMNAIVDQVETVTAEPVKVLLNGKKQLLATVLPQKACDKSLTYTIADTSIATVDDNGMISGLKEGKTTVTVTSASNSLATITVDLEVFAGFTVKITNGDVDNTGFETGMRQTPACIHAAVEVTPTAAAGETLANDYTYNWTSGDATTFPVTAINYGQMGLGMFVTGDATHVGTTIEASVNLASGTTSTALSDIESDSVTLEIVKNSACEPGSNDDGWLTDFKLDGNVGPAWSGASVVTGDKALSGSAIEIKGGANIVSSEAGGHVGKLVVQSPWNKPRNWFTQNTGTPGNATGRKFTFGVWAKLNTTFTDTTEIKLSTVQLKWNTYAAGGPGFHKRLPTGGIQTATLKNTNEWQYVEFIDEQSNTPVWSVPDAWGNVGQGDTFFGFKLEGLPEADSIVLDELAIIEVM</sequence>
<evidence type="ECO:0000313" key="2">
    <source>
        <dbReference type="EMBL" id="AWB65002.1"/>
    </source>
</evidence>
<dbReference type="Pfam" id="PF02368">
    <property type="entry name" value="Big_2"/>
    <property type="match status" value="1"/>
</dbReference>
<dbReference type="InterPro" id="IPR008964">
    <property type="entry name" value="Invasin/intimin_cell_adhesion"/>
</dbReference>
<proteinExistence type="predicted"/>
<dbReference type="SMART" id="SM00635">
    <property type="entry name" value="BID_2"/>
    <property type="match status" value="1"/>
</dbReference>
<organism evidence="2 3">
    <name type="scientific">Saccharobesus litoralis</name>
    <dbReference type="NCBI Taxonomy" id="2172099"/>
    <lineage>
        <taxon>Bacteria</taxon>
        <taxon>Pseudomonadati</taxon>
        <taxon>Pseudomonadota</taxon>
        <taxon>Gammaproteobacteria</taxon>
        <taxon>Alteromonadales</taxon>
        <taxon>Alteromonadaceae</taxon>
        <taxon>Saccharobesus</taxon>
    </lineage>
</organism>
<dbReference type="Gene3D" id="2.60.40.1080">
    <property type="match status" value="1"/>
</dbReference>
<dbReference type="OrthoDB" id="5697824at2"/>
<accession>A0A2S0VLC1</accession>
<protein>
    <recommendedName>
        <fullName evidence="1">BIG2 domain-containing protein</fullName>
    </recommendedName>
</protein>
<keyword evidence="3" id="KW-1185">Reference proteome</keyword>
<dbReference type="Proteomes" id="UP000244441">
    <property type="component" value="Chromosome"/>
</dbReference>
<gene>
    <name evidence="2" type="ORF">C2869_00455</name>
</gene>
<dbReference type="EMBL" id="CP026604">
    <property type="protein sequence ID" value="AWB65002.1"/>
    <property type="molecule type" value="Genomic_DNA"/>
</dbReference>
<dbReference type="SUPFAM" id="SSF49373">
    <property type="entry name" value="Invasin/intimin cell-adhesion fragments"/>
    <property type="match status" value="1"/>
</dbReference>
<dbReference type="RefSeq" id="WP_108601081.1">
    <property type="nucleotide sequence ID" value="NZ_CP026604.1"/>
</dbReference>
<evidence type="ECO:0000313" key="3">
    <source>
        <dbReference type="Proteomes" id="UP000244441"/>
    </source>
</evidence>
<dbReference type="InterPro" id="IPR003343">
    <property type="entry name" value="Big_2"/>
</dbReference>
<evidence type="ECO:0000259" key="1">
    <source>
        <dbReference type="SMART" id="SM00635"/>
    </source>
</evidence>
<dbReference type="AlphaFoldDB" id="A0A2S0VLC1"/>
<dbReference type="KEGG" id="cate:C2869_00455"/>
<dbReference type="PROSITE" id="PS51257">
    <property type="entry name" value="PROKAR_LIPOPROTEIN"/>
    <property type="match status" value="1"/>
</dbReference>
<feature type="domain" description="BIG2" evidence="1">
    <location>
        <begin position="190"/>
        <end position="268"/>
    </location>
</feature>
<name>A0A2S0VLC1_9ALTE</name>
<reference evidence="2 3" key="1">
    <citation type="submission" date="2018-01" db="EMBL/GenBank/DDBJ databases">
        <title>Genome sequence of a Cantenovulum-like bacteria.</title>
        <authorList>
            <person name="Tan W.R."/>
            <person name="Lau N.-S."/>
            <person name="Go F."/>
            <person name="Amirul A.-A.A."/>
        </authorList>
    </citation>
    <scope>NUCLEOTIDE SEQUENCE [LARGE SCALE GENOMIC DNA]</scope>
    <source>
        <strain evidence="2 3">CCB-QB4</strain>
    </source>
</reference>